<dbReference type="Gene3D" id="1.20.1550.10">
    <property type="entry name" value="DsbB-like"/>
    <property type="match status" value="1"/>
</dbReference>
<name>A0A1Q9B2B6_9HYPH</name>
<keyword evidence="2 5" id="KW-0812">Transmembrane</keyword>
<feature type="transmembrane region" description="Helical" evidence="5">
    <location>
        <begin position="81"/>
        <end position="101"/>
    </location>
</feature>
<evidence type="ECO:0000313" key="7">
    <source>
        <dbReference type="Proteomes" id="UP000186364"/>
    </source>
</evidence>
<dbReference type="InterPro" id="IPR023380">
    <property type="entry name" value="DsbB-like_sf"/>
</dbReference>
<dbReference type="RefSeq" id="WP_075625906.1">
    <property type="nucleotide sequence ID" value="NZ_FOAM01000014.1"/>
</dbReference>
<dbReference type="GO" id="GO:0016020">
    <property type="term" value="C:membrane"/>
    <property type="evidence" value="ECO:0007669"/>
    <property type="project" value="UniProtKB-SubCell"/>
</dbReference>
<dbReference type="AlphaFoldDB" id="A0A1Q9B2B6"/>
<evidence type="ECO:0000256" key="1">
    <source>
        <dbReference type="ARBA" id="ARBA00004141"/>
    </source>
</evidence>
<dbReference type="InterPro" id="IPR024199">
    <property type="entry name" value="Uncharacterised_DsbB"/>
</dbReference>
<evidence type="ECO:0000313" key="6">
    <source>
        <dbReference type="EMBL" id="OLP62145.1"/>
    </source>
</evidence>
<comment type="caution">
    <text evidence="6">The sequence shown here is derived from an EMBL/GenBank/DDBJ whole genome shotgun (WGS) entry which is preliminary data.</text>
</comment>
<dbReference type="GO" id="GO:0015035">
    <property type="term" value="F:protein-disulfide reductase activity"/>
    <property type="evidence" value="ECO:0007669"/>
    <property type="project" value="InterPro"/>
</dbReference>
<dbReference type="OrthoDB" id="9808637at2"/>
<keyword evidence="4 5" id="KW-0472">Membrane</keyword>
<evidence type="ECO:0008006" key="8">
    <source>
        <dbReference type="Google" id="ProtNLM"/>
    </source>
</evidence>
<dbReference type="EMBL" id="MKIP01000028">
    <property type="protein sequence ID" value="OLP62145.1"/>
    <property type="molecule type" value="Genomic_DNA"/>
</dbReference>
<keyword evidence="3 5" id="KW-1133">Transmembrane helix</keyword>
<evidence type="ECO:0000256" key="5">
    <source>
        <dbReference type="SAM" id="Phobius"/>
    </source>
</evidence>
<dbReference type="GO" id="GO:0006457">
    <property type="term" value="P:protein folding"/>
    <property type="evidence" value="ECO:0007669"/>
    <property type="project" value="InterPro"/>
</dbReference>
<dbReference type="PIRSF" id="PIRSF033913">
    <property type="entry name" value="S-S_format_DsbB"/>
    <property type="match status" value="1"/>
</dbReference>
<evidence type="ECO:0000256" key="2">
    <source>
        <dbReference type="ARBA" id="ARBA00022692"/>
    </source>
</evidence>
<reference evidence="6 7" key="1">
    <citation type="submission" date="2016-09" db="EMBL/GenBank/DDBJ databases">
        <title>Rhizobium sp. nov., a novel species isolated from the rice rhizosphere.</title>
        <authorList>
            <person name="Zhao J."/>
            <person name="Zhang X."/>
        </authorList>
    </citation>
    <scope>NUCLEOTIDE SEQUENCE [LARGE SCALE GENOMIC DNA]</scope>
    <source>
        <strain evidence="6 7">1.7048</strain>
    </source>
</reference>
<proteinExistence type="predicted"/>
<gene>
    <name evidence="6" type="ORF">BJF93_01485</name>
</gene>
<organism evidence="6 7">
    <name type="scientific">Xaviernesmea oryzae</name>
    <dbReference type="NCBI Taxonomy" id="464029"/>
    <lineage>
        <taxon>Bacteria</taxon>
        <taxon>Pseudomonadati</taxon>
        <taxon>Pseudomonadota</taxon>
        <taxon>Alphaproteobacteria</taxon>
        <taxon>Hyphomicrobiales</taxon>
        <taxon>Rhizobiaceae</taxon>
        <taxon>Rhizobium/Agrobacterium group</taxon>
        <taxon>Xaviernesmea</taxon>
    </lineage>
</organism>
<dbReference type="InterPro" id="IPR003752">
    <property type="entry name" value="DiS_bond_form_DsbB/BdbC"/>
</dbReference>
<feature type="transmembrane region" description="Helical" evidence="5">
    <location>
        <begin position="55"/>
        <end position="74"/>
    </location>
</feature>
<dbReference type="SUPFAM" id="SSF158442">
    <property type="entry name" value="DsbB-like"/>
    <property type="match status" value="1"/>
</dbReference>
<comment type="subcellular location">
    <subcellularLocation>
        <location evidence="1">Membrane</location>
        <topology evidence="1">Multi-pass membrane protein</topology>
    </subcellularLocation>
</comment>
<accession>A0A1Q9B2B6</accession>
<feature type="transmembrane region" description="Helical" evidence="5">
    <location>
        <begin position="142"/>
        <end position="167"/>
    </location>
</feature>
<sequence length="176" mass="17857">MSTPLSLAPSAGSTRMLAPAVLVTLGMAATVGGALAFEHLGGYIPCALCLMQRQPYYYGLPIGLAAIAATGLKLPPAVPRLLLAIVAILMLVGAGMGVYHAGVEWHFWPGPESCGGAQGVSANVGDLLSDLNSKHGPSCTDAALRILGLSFAGWNVIASLILAAIALKGALAGLRR</sequence>
<keyword evidence="7" id="KW-1185">Reference proteome</keyword>
<evidence type="ECO:0000256" key="4">
    <source>
        <dbReference type="ARBA" id="ARBA00023136"/>
    </source>
</evidence>
<protein>
    <recommendedName>
        <fullName evidence="8">Disulfide bond formation protein B</fullName>
    </recommendedName>
</protein>
<evidence type="ECO:0000256" key="3">
    <source>
        <dbReference type="ARBA" id="ARBA00022989"/>
    </source>
</evidence>
<dbReference type="Pfam" id="PF02600">
    <property type="entry name" value="DsbB"/>
    <property type="match status" value="1"/>
</dbReference>
<dbReference type="Proteomes" id="UP000186364">
    <property type="component" value="Unassembled WGS sequence"/>
</dbReference>